<protein>
    <submittedName>
        <fullName evidence="2">Uncharacterized protein</fullName>
    </submittedName>
</protein>
<dbReference type="AlphaFoldDB" id="A0A2T4UR62"/>
<evidence type="ECO:0000256" key="1">
    <source>
        <dbReference type="SAM" id="Phobius"/>
    </source>
</evidence>
<keyword evidence="1" id="KW-0812">Transmembrane</keyword>
<feature type="transmembrane region" description="Helical" evidence="1">
    <location>
        <begin position="65"/>
        <end position="83"/>
    </location>
</feature>
<organism evidence="2 3">
    <name type="scientific">Rathayibacter caricis DSM 15933</name>
    <dbReference type="NCBI Taxonomy" id="1328867"/>
    <lineage>
        <taxon>Bacteria</taxon>
        <taxon>Bacillati</taxon>
        <taxon>Actinomycetota</taxon>
        <taxon>Actinomycetes</taxon>
        <taxon>Micrococcales</taxon>
        <taxon>Microbacteriaceae</taxon>
        <taxon>Rathayibacter</taxon>
    </lineage>
</organism>
<comment type="caution">
    <text evidence="2">The sequence shown here is derived from an EMBL/GenBank/DDBJ whole genome shotgun (WGS) entry which is preliminary data.</text>
</comment>
<accession>A0A2T4UR62</accession>
<keyword evidence="3" id="KW-1185">Reference proteome</keyword>
<evidence type="ECO:0000313" key="3">
    <source>
        <dbReference type="Proteomes" id="UP000241085"/>
    </source>
</evidence>
<dbReference type="RefSeq" id="WP_107573809.1">
    <property type="nucleotide sequence ID" value="NZ_PZPL01000001.1"/>
</dbReference>
<keyword evidence="1" id="KW-0472">Membrane</keyword>
<keyword evidence="1" id="KW-1133">Transmembrane helix</keyword>
<gene>
    <name evidence="2" type="ORF">C1I63_03650</name>
</gene>
<dbReference type="Proteomes" id="UP000241085">
    <property type="component" value="Unassembled WGS sequence"/>
</dbReference>
<evidence type="ECO:0000313" key="2">
    <source>
        <dbReference type="EMBL" id="PTL72018.1"/>
    </source>
</evidence>
<reference evidence="2 3" key="1">
    <citation type="submission" date="2018-03" db="EMBL/GenBank/DDBJ databases">
        <title>Bacteriophage NCPPB3778 and a type I-E CRISPR drive the evolution of the US Biological Select Agent, Rathayibacter toxicus.</title>
        <authorList>
            <person name="Davis E.W.II."/>
            <person name="Tabima J.F."/>
            <person name="Weisberg A.J."/>
            <person name="Dantas Lopes L."/>
            <person name="Wiseman M.S."/>
            <person name="Wiseman M.S."/>
            <person name="Pupko T."/>
            <person name="Belcher M.S."/>
            <person name="Sechler A.J."/>
            <person name="Tancos M.A."/>
            <person name="Schroeder B.K."/>
            <person name="Murray T.D."/>
            <person name="Luster D.G."/>
            <person name="Schneider W.L."/>
            <person name="Rogers E."/>
            <person name="Andreote F.D."/>
            <person name="Grunwald N.J."/>
            <person name="Putnam M.L."/>
            <person name="Chang J.H."/>
        </authorList>
    </citation>
    <scope>NUCLEOTIDE SEQUENCE [LARGE SCALE GENOMIC DNA]</scope>
    <source>
        <strain evidence="2 3">DSM 15933</strain>
    </source>
</reference>
<dbReference type="EMBL" id="PZPL01000001">
    <property type="protein sequence ID" value="PTL72018.1"/>
    <property type="molecule type" value="Genomic_DNA"/>
</dbReference>
<proteinExistence type="predicted"/>
<sequence>MILATLVALVIGVYVVGRTALAAVPLRRFPKLLAGDRLRLLSHLVDAVLVLALVRVFADWTAVTLAPWFALVAVTAAAVAGAALRWESLPWLAEGEKAGRRGVGLAASVAVTAVLVGLVAA</sequence>
<feature type="transmembrane region" description="Helical" evidence="1">
    <location>
        <begin position="103"/>
        <end position="120"/>
    </location>
</feature>
<feature type="transmembrane region" description="Helical" evidence="1">
    <location>
        <begin position="38"/>
        <end position="58"/>
    </location>
</feature>
<name>A0A2T4UR62_9MICO</name>